<reference evidence="1 2" key="1">
    <citation type="submission" date="2024-02" db="EMBL/GenBank/DDBJ databases">
        <title>de novo genome assembly of Solanum bulbocastanum strain 11H21.</title>
        <authorList>
            <person name="Hosaka A.J."/>
        </authorList>
    </citation>
    <scope>NUCLEOTIDE SEQUENCE [LARGE SCALE GENOMIC DNA]</scope>
    <source>
        <tissue evidence="1">Young leaves</tissue>
    </source>
</reference>
<accession>A0AAN8TCJ3</accession>
<gene>
    <name evidence="1" type="ORF">RDI58_018135</name>
</gene>
<dbReference type="EMBL" id="JBANQN010000007">
    <property type="protein sequence ID" value="KAK6784680.1"/>
    <property type="molecule type" value="Genomic_DNA"/>
</dbReference>
<evidence type="ECO:0000313" key="2">
    <source>
        <dbReference type="Proteomes" id="UP001371456"/>
    </source>
</evidence>
<proteinExistence type="predicted"/>
<sequence length="80" mass="8440">MRIRSSSSAVTTQGIKKIIKPQFQTPAGASIGTGKEKITPTRNEQWLELAKGSGSGTGQAQMEGNGVVTLTTQSNHLRGK</sequence>
<organism evidence="1 2">
    <name type="scientific">Solanum bulbocastanum</name>
    <name type="common">Wild potato</name>
    <dbReference type="NCBI Taxonomy" id="147425"/>
    <lineage>
        <taxon>Eukaryota</taxon>
        <taxon>Viridiplantae</taxon>
        <taxon>Streptophyta</taxon>
        <taxon>Embryophyta</taxon>
        <taxon>Tracheophyta</taxon>
        <taxon>Spermatophyta</taxon>
        <taxon>Magnoliopsida</taxon>
        <taxon>eudicotyledons</taxon>
        <taxon>Gunneridae</taxon>
        <taxon>Pentapetalae</taxon>
        <taxon>asterids</taxon>
        <taxon>lamiids</taxon>
        <taxon>Solanales</taxon>
        <taxon>Solanaceae</taxon>
        <taxon>Solanoideae</taxon>
        <taxon>Solaneae</taxon>
        <taxon>Solanum</taxon>
    </lineage>
</organism>
<dbReference type="AlphaFoldDB" id="A0AAN8TCJ3"/>
<evidence type="ECO:0000313" key="1">
    <source>
        <dbReference type="EMBL" id="KAK6784680.1"/>
    </source>
</evidence>
<protein>
    <submittedName>
        <fullName evidence="1">Uncharacterized protein</fullName>
    </submittedName>
</protein>
<comment type="caution">
    <text evidence="1">The sequence shown here is derived from an EMBL/GenBank/DDBJ whole genome shotgun (WGS) entry which is preliminary data.</text>
</comment>
<keyword evidence="2" id="KW-1185">Reference proteome</keyword>
<dbReference type="Proteomes" id="UP001371456">
    <property type="component" value="Unassembled WGS sequence"/>
</dbReference>
<name>A0AAN8TCJ3_SOLBU</name>